<evidence type="ECO:0000313" key="3">
    <source>
        <dbReference type="EMBL" id="PZF74581.1"/>
    </source>
</evidence>
<gene>
    <name evidence="3" type="ORF">DN068_03115</name>
</gene>
<dbReference type="OrthoDB" id="531718at2"/>
<evidence type="ECO:0000256" key="1">
    <source>
        <dbReference type="SAM" id="SignalP"/>
    </source>
</evidence>
<dbReference type="EMBL" id="QKTW01000003">
    <property type="protein sequence ID" value="PZF74581.1"/>
    <property type="molecule type" value="Genomic_DNA"/>
</dbReference>
<evidence type="ECO:0000259" key="2">
    <source>
        <dbReference type="Pfam" id="PF18962"/>
    </source>
</evidence>
<dbReference type="RefSeq" id="WP_110997421.1">
    <property type="nucleotide sequence ID" value="NZ_QKTW01000003.1"/>
</dbReference>
<feature type="chain" id="PRO_5015862299" description="Secretion system C-terminal sorting domain-containing protein" evidence="1">
    <location>
        <begin position="21"/>
        <end position="491"/>
    </location>
</feature>
<comment type="caution">
    <text evidence="3">The sequence shown here is derived from an EMBL/GenBank/DDBJ whole genome shotgun (WGS) entry which is preliminary data.</text>
</comment>
<accession>A0A2W2AH30</accession>
<sequence>MPLRYIFILCLSVFFLQSNAQTPYRCLIPGDTSFFINQTSHYLRAITIDSVASSGNDTLYYPFQTLRGPYENQVLDSNGGSWLGKNVISQNDGTWLFDTYWGDTITLKTQADLGDSWTLYNDSTSLSYTATIYATDTFSFGGVLDSIKKMHISAYNNGIINPHDSLDGLDIWLSRNHGFAKVFNLYLFPFHAPGQSINPYRADLYMDISNENPYSNWGKAYTSFDYVHYVRPTNANIYDVHPGDVFSYTLKNGNNYYNYWYTDDTVTSINLTAAGVEIFVNRGTSHYTPQGYSQGNGQTTYTCQDYDQFKNFIPEHNKPWTLAYYPVDNFQGYTNIGYHFTNIDFEPNPSGYEVNTFEPCSRLGYMDPITGIGDVLVGGCYGADPDGQWKSYMTSAFKSGHYYGLGISEVHSNSSVNVYPNPANNELHLSLPANLQNIKCHISDITGRTMLQQEISSSKNTIDVSTLAAGLYILTMNNGNEMSYQKIEIVH</sequence>
<protein>
    <recommendedName>
        <fullName evidence="2">Secretion system C-terminal sorting domain-containing protein</fullName>
    </recommendedName>
</protein>
<dbReference type="NCBIfam" id="TIGR04183">
    <property type="entry name" value="Por_Secre_tail"/>
    <property type="match status" value="1"/>
</dbReference>
<proteinExistence type="predicted"/>
<organism evidence="3 4">
    <name type="scientific">Taibaiella soli</name>
    <dbReference type="NCBI Taxonomy" id="1649169"/>
    <lineage>
        <taxon>Bacteria</taxon>
        <taxon>Pseudomonadati</taxon>
        <taxon>Bacteroidota</taxon>
        <taxon>Chitinophagia</taxon>
        <taxon>Chitinophagales</taxon>
        <taxon>Chitinophagaceae</taxon>
        <taxon>Taibaiella</taxon>
    </lineage>
</organism>
<dbReference type="Proteomes" id="UP000248745">
    <property type="component" value="Unassembled WGS sequence"/>
</dbReference>
<name>A0A2W2AH30_9BACT</name>
<keyword evidence="1" id="KW-0732">Signal</keyword>
<reference evidence="3 4" key="1">
    <citation type="submission" date="2018-06" db="EMBL/GenBank/DDBJ databases">
        <title>Mucibacter soli gen. nov., sp. nov., a new member of the family Chitinophagaceae producing mucin.</title>
        <authorList>
            <person name="Kim M.-K."/>
            <person name="Park S."/>
            <person name="Kim T.-S."/>
            <person name="Joung Y."/>
            <person name="Han J.-H."/>
            <person name="Kim S.B."/>
        </authorList>
    </citation>
    <scope>NUCLEOTIDE SEQUENCE [LARGE SCALE GENOMIC DNA]</scope>
    <source>
        <strain evidence="3 4">R1-15</strain>
    </source>
</reference>
<evidence type="ECO:0000313" key="4">
    <source>
        <dbReference type="Proteomes" id="UP000248745"/>
    </source>
</evidence>
<dbReference type="AlphaFoldDB" id="A0A2W2AH30"/>
<feature type="domain" description="Secretion system C-terminal sorting" evidence="2">
    <location>
        <begin position="418"/>
        <end position="488"/>
    </location>
</feature>
<feature type="signal peptide" evidence="1">
    <location>
        <begin position="1"/>
        <end position="20"/>
    </location>
</feature>
<keyword evidence="4" id="KW-1185">Reference proteome</keyword>
<dbReference type="InterPro" id="IPR026444">
    <property type="entry name" value="Secre_tail"/>
</dbReference>
<dbReference type="Pfam" id="PF18962">
    <property type="entry name" value="Por_Secre_tail"/>
    <property type="match status" value="1"/>
</dbReference>